<proteinExistence type="predicted"/>
<comment type="caution">
    <text evidence="3">The sequence shown here is derived from an EMBL/GenBank/DDBJ whole genome shotgun (WGS) entry which is preliminary data.</text>
</comment>
<protein>
    <submittedName>
        <fullName evidence="3">Alpha/beta hydrolase</fullName>
    </submittedName>
</protein>
<evidence type="ECO:0000259" key="2">
    <source>
        <dbReference type="Pfam" id="PF00561"/>
    </source>
</evidence>
<dbReference type="Proteomes" id="UP001257948">
    <property type="component" value="Unassembled WGS sequence"/>
</dbReference>
<dbReference type="SUPFAM" id="SSF53474">
    <property type="entry name" value="alpha/beta-Hydrolases"/>
    <property type="match status" value="1"/>
</dbReference>
<dbReference type="InterPro" id="IPR000639">
    <property type="entry name" value="Epox_hydrolase-like"/>
</dbReference>
<accession>A0ABU3LS15</accession>
<dbReference type="EMBL" id="JAVTLL010000009">
    <property type="protein sequence ID" value="MDT7842012.1"/>
    <property type="molecule type" value="Genomic_DNA"/>
</dbReference>
<dbReference type="PRINTS" id="PR00412">
    <property type="entry name" value="EPOXHYDRLASE"/>
</dbReference>
<sequence length="338" mass="36463">MTQHAAEVVHRSVQSPGGRIHLVEQGTGPLVLLVHGFPESWYSWRHQLPALAAAGYRAVAVDVRGYGRSAKPAAVDAYRMLDLVEDNVAVVHALGEESAVVVGHDWGAVIAANSALLEPDVFRAVGLLSVPYAPRGGPRPSDLFARMGGEEERGGEGEFGGGEEFYVSYFQEPGRAEAEIEPDVRGWLAGFYAALSADTMPAPGVPDPHFVSKGGTLRDRFPRGPLPGWLGEQELDFYAGEFERTGLTGALNRYRNMDRDWEDLAAFDGAPIIQPSLFVGGSLDASTTWLADAIDAYPVTLPGLVSSHVLDGCGHWIQQERPAEVNRILLDWLAVLPG</sequence>
<evidence type="ECO:0000256" key="1">
    <source>
        <dbReference type="ARBA" id="ARBA00022801"/>
    </source>
</evidence>
<feature type="domain" description="AB hydrolase-1" evidence="2">
    <location>
        <begin position="29"/>
        <end position="130"/>
    </location>
</feature>
<keyword evidence="1 3" id="KW-0378">Hydrolase</keyword>
<evidence type="ECO:0000313" key="4">
    <source>
        <dbReference type="Proteomes" id="UP001257948"/>
    </source>
</evidence>
<name>A0ABU3LS15_9ACTN</name>
<keyword evidence="4" id="KW-1185">Reference proteome</keyword>
<dbReference type="GO" id="GO:0016787">
    <property type="term" value="F:hydrolase activity"/>
    <property type="evidence" value="ECO:0007669"/>
    <property type="project" value="UniProtKB-KW"/>
</dbReference>
<dbReference type="PANTHER" id="PTHR43329">
    <property type="entry name" value="EPOXIDE HYDROLASE"/>
    <property type="match status" value="1"/>
</dbReference>
<dbReference type="InterPro" id="IPR029058">
    <property type="entry name" value="AB_hydrolase_fold"/>
</dbReference>
<dbReference type="Gene3D" id="3.40.50.1820">
    <property type="entry name" value="alpha/beta hydrolase"/>
    <property type="match status" value="1"/>
</dbReference>
<gene>
    <name evidence="3" type="ORF">RQC66_14830</name>
</gene>
<organism evidence="3 4">
    <name type="scientific">Streptomyces justiciae</name>
    <dbReference type="NCBI Taxonomy" id="2780140"/>
    <lineage>
        <taxon>Bacteria</taxon>
        <taxon>Bacillati</taxon>
        <taxon>Actinomycetota</taxon>
        <taxon>Actinomycetes</taxon>
        <taxon>Kitasatosporales</taxon>
        <taxon>Streptomycetaceae</taxon>
        <taxon>Streptomyces</taxon>
    </lineage>
</organism>
<reference evidence="4" key="1">
    <citation type="submission" date="2023-07" db="EMBL/GenBank/DDBJ databases">
        <title>Draft genome sequence of the endophytic actinobacterium Streptomyces justiciae WPN32, a potential antibiotic producer.</title>
        <authorList>
            <person name="Yasawong M."/>
            <person name="Pana W."/>
            <person name="Ganta P."/>
            <person name="Santapan N."/>
            <person name="Songngamsuk T."/>
            <person name="Phatcharaharikarn M."/>
            <person name="Kerdtoob S."/>
            <person name="Nantapong N."/>
        </authorList>
    </citation>
    <scope>NUCLEOTIDE SEQUENCE [LARGE SCALE GENOMIC DNA]</scope>
    <source>
        <strain evidence="4">WPN32</strain>
    </source>
</reference>
<evidence type="ECO:0000313" key="3">
    <source>
        <dbReference type="EMBL" id="MDT7842012.1"/>
    </source>
</evidence>
<dbReference type="Pfam" id="PF00561">
    <property type="entry name" value="Abhydrolase_1"/>
    <property type="match status" value="1"/>
</dbReference>
<dbReference type="InterPro" id="IPR000073">
    <property type="entry name" value="AB_hydrolase_1"/>
</dbReference>
<dbReference type="RefSeq" id="WP_314201262.1">
    <property type="nucleotide sequence ID" value="NZ_JAVTLL010000009.1"/>
</dbReference>